<reference evidence="2 3" key="1">
    <citation type="submission" date="2020-04" db="EMBL/GenBank/DDBJ databases">
        <title>Perkinsus chesapeaki whole genome sequence.</title>
        <authorList>
            <person name="Bogema D.R."/>
        </authorList>
    </citation>
    <scope>NUCLEOTIDE SEQUENCE [LARGE SCALE GENOMIC DNA]</scope>
    <source>
        <strain evidence="2">ATCC PRA-425</strain>
    </source>
</reference>
<evidence type="ECO:0000313" key="2">
    <source>
        <dbReference type="EMBL" id="KAF4672204.1"/>
    </source>
</evidence>
<dbReference type="OrthoDB" id="430106at2759"/>
<dbReference type="EMBL" id="JAAPAO010000116">
    <property type="protein sequence ID" value="KAF4672204.1"/>
    <property type="molecule type" value="Genomic_DNA"/>
</dbReference>
<sequence>MRPFLMLMSAYILSVSIFAAASHLEVYKGVDSPWVIKEAPFCTNSTLCPENPDYTWESYFNRILDIGGRSFMLGGYALNDSRIIQDFPFDPPWKEKAFSSLSQKVKGKRGSILAWLEISDTELFDETIFMGSARSFLKKYNVTGFAFGPLLTETQLRCLKKVFPALRKLNLISALSFGCDDWQVVNNSGLARIADLNFVALRPRYDDQTPVFNTDTYAKKAIKNATIAGAKPGSIILQVPLLARATYFSSDTGYSLMVYDYNADPKGNGSVIFNKTTQGGYYFFSQTRLVDKIALARQYKLRGIMLEGGGGLSQDLFPWDKSSLLYALLSRAKSGRTLY</sequence>
<protein>
    <recommendedName>
        <fullName evidence="4">Chitinase</fullName>
    </recommendedName>
</protein>
<feature type="signal peptide" evidence="1">
    <location>
        <begin position="1"/>
        <end position="21"/>
    </location>
</feature>
<evidence type="ECO:0000313" key="3">
    <source>
        <dbReference type="Proteomes" id="UP000591131"/>
    </source>
</evidence>
<dbReference type="Proteomes" id="UP000591131">
    <property type="component" value="Unassembled WGS sequence"/>
</dbReference>
<organism evidence="2 3">
    <name type="scientific">Perkinsus chesapeaki</name>
    <name type="common">Clam parasite</name>
    <name type="synonym">Perkinsus andrewsi</name>
    <dbReference type="NCBI Taxonomy" id="330153"/>
    <lineage>
        <taxon>Eukaryota</taxon>
        <taxon>Sar</taxon>
        <taxon>Alveolata</taxon>
        <taxon>Perkinsozoa</taxon>
        <taxon>Perkinsea</taxon>
        <taxon>Perkinsida</taxon>
        <taxon>Perkinsidae</taxon>
        <taxon>Perkinsus</taxon>
    </lineage>
</organism>
<keyword evidence="3" id="KW-1185">Reference proteome</keyword>
<evidence type="ECO:0000256" key="1">
    <source>
        <dbReference type="SAM" id="SignalP"/>
    </source>
</evidence>
<proteinExistence type="predicted"/>
<comment type="caution">
    <text evidence="2">The sequence shown here is derived from an EMBL/GenBank/DDBJ whole genome shotgun (WGS) entry which is preliminary data.</text>
</comment>
<gene>
    <name evidence="2" type="ORF">FOL47_000787</name>
</gene>
<evidence type="ECO:0008006" key="4">
    <source>
        <dbReference type="Google" id="ProtNLM"/>
    </source>
</evidence>
<dbReference type="InterPro" id="IPR017853">
    <property type="entry name" value="GH"/>
</dbReference>
<keyword evidence="1" id="KW-0732">Signal</keyword>
<name>A0A7J6ML45_PERCH</name>
<feature type="chain" id="PRO_5029561275" description="Chitinase" evidence="1">
    <location>
        <begin position="22"/>
        <end position="339"/>
    </location>
</feature>
<dbReference type="AlphaFoldDB" id="A0A7J6ML45"/>
<dbReference type="SUPFAM" id="SSF51445">
    <property type="entry name" value="(Trans)glycosidases"/>
    <property type="match status" value="1"/>
</dbReference>
<accession>A0A7J6ML45</accession>